<gene>
    <name evidence="2" type="ORF">ACFQ1O_09110</name>
</gene>
<dbReference type="Proteomes" id="UP001596997">
    <property type="component" value="Unassembled WGS sequence"/>
</dbReference>
<sequence>MDYLYEYAQNYSGLTKESFDLAKKHLSEVSFKANDILCDLQTEPRYGYFIKSGIIRAYTVNEKGKEFTKSLFSAFQFAGPLSALIEGRKSELIYETLTDCEVIQGDYIELRKLFDENIDLMRFSHKMLQFYFIGLENKVIDLGALTATERYLNLKERFSNIENLIPQYQIASILGITPIQLSRIRKEIYSK</sequence>
<protein>
    <submittedName>
        <fullName evidence="2">Crp/Fnr family transcriptional regulator</fullName>
    </submittedName>
</protein>
<dbReference type="Gene3D" id="2.60.120.10">
    <property type="entry name" value="Jelly Rolls"/>
    <property type="match status" value="1"/>
</dbReference>
<dbReference type="RefSeq" id="WP_377715606.1">
    <property type="nucleotide sequence ID" value="NZ_JBHTJM010000008.1"/>
</dbReference>
<dbReference type="InterPro" id="IPR018490">
    <property type="entry name" value="cNMP-bd_dom_sf"/>
</dbReference>
<dbReference type="InterPro" id="IPR000595">
    <property type="entry name" value="cNMP-bd_dom"/>
</dbReference>
<comment type="caution">
    <text evidence="2">The sequence shown here is derived from an EMBL/GenBank/DDBJ whole genome shotgun (WGS) entry which is preliminary data.</text>
</comment>
<dbReference type="InterPro" id="IPR014710">
    <property type="entry name" value="RmlC-like_jellyroll"/>
</dbReference>
<evidence type="ECO:0000313" key="2">
    <source>
        <dbReference type="EMBL" id="MFD0964161.1"/>
    </source>
</evidence>
<dbReference type="EMBL" id="JBHTJM010000008">
    <property type="protein sequence ID" value="MFD0964161.1"/>
    <property type="molecule type" value="Genomic_DNA"/>
</dbReference>
<evidence type="ECO:0000313" key="3">
    <source>
        <dbReference type="Proteomes" id="UP001596997"/>
    </source>
</evidence>
<keyword evidence="3" id="KW-1185">Reference proteome</keyword>
<accession>A0ABW3I2U1</accession>
<reference evidence="3" key="1">
    <citation type="journal article" date="2019" name="Int. J. Syst. Evol. Microbiol.">
        <title>The Global Catalogue of Microorganisms (GCM) 10K type strain sequencing project: providing services to taxonomists for standard genome sequencing and annotation.</title>
        <authorList>
            <consortium name="The Broad Institute Genomics Platform"/>
            <consortium name="The Broad Institute Genome Sequencing Center for Infectious Disease"/>
            <person name="Wu L."/>
            <person name="Ma J."/>
        </authorList>
    </citation>
    <scope>NUCLEOTIDE SEQUENCE [LARGE SCALE GENOMIC DNA]</scope>
    <source>
        <strain evidence="3">CCUG 62114</strain>
    </source>
</reference>
<dbReference type="SUPFAM" id="SSF51206">
    <property type="entry name" value="cAMP-binding domain-like"/>
    <property type="match status" value="1"/>
</dbReference>
<feature type="domain" description="Cyclic nucleotide-binding" evidence="1">
    <location>
        <begin position="29"/>
        <end position="117"/>
    </location>
</feature>
<dbReference type="CDD" id="cd00038">
    <property type="entry name" value="CAP_ED"/>
    <property type="match status" value="1"/>
</dbReference>
<proteinExistence type="predicted"/>
<dbReference type="Pfam" id="PF00027">
    <property type="entry name" value="cNMP_binding"/>
    <property type="match status" value="1"/>
</dbReference>
<evidence type="ECO:0000259" key="1">
    <source>
        <dbReference type="Pfam" id="PF00027"/>
    </source>
</evidence>
<name>A0ABW3I2U1_9FLAO</name>
<organism evidence="2 3">
    <name type="scientific">Pseudofulvibacter geojedonensis</name>
    <dbReference type="NCBI Taxonomy" id="1123758"/>
    <lineage>
        <taxon>Bacteria</taxon>
        <taxon>Pseudomonadati</taxon>
        <taxon>Bacteroidota</taxon>
        <taxon>Flavobacteriia</taxon>
        <taxon>Flavobacteriales</taxon>
        <taxon>Flavobacteriaceae</taxon>
        <taxon>Pseudofulvibacter</taxon>
    </lineage>
</organism>